<dbReference type="Proteomes" id="UP000830583">
    <property type="component" value="Chromosome"/>
</dbReference>
<name>A0ABY4KA27_9FLAO</name>
<sequence length="208" mass="23593">MIRNLLSSLFLLVSLFIFGQSTQFLKTGDLLFQKMNCGELCEAIHAVTEGYNGNDFSHLGLVLIENDSVFIIEAAGNAVRKVTLEQFSKNTQTTMFIGRVKSKYKKLIPQVISFSKKQIGVPYDDDYLYDNGKYYCSELIYDAFLNAYGKPFFELHPMTFKQPNTNEFFPAWVDYYQNLKIEIPEGELGCNPGGISTSDKIKIVGKLN</sequence>
<evidence type="ECO:0008006" key="3">
    <source>
        <dbReference type="Google" id="ProtNLM"/>
    </source>
</evidence>
<reference evidence="1" key="1">
    <citation type="submission" date="2022-04" db="EMBL/GenBank/DDBJ databases">
        <title>Consumption of N2O by Flavobacterium azooxidireducens sp. nov. isolated from Decomposing Leaf Litter of Phragmites australis (Cav.).</title>
        <authorList>
            <person name="Behrendt U."/>
            <person name="Spanner T."/>
            <person name="Augustin J."/>
            <person name="Horn M.A."/>
            <person name="Kolb S."/>
            <person name="Ulrich A."/>
        </authorList>
    </citation>
    <scope>NUCLEOTIDE SEQUENCE</scope>
    <source>
        <strain evidence="1">IGB 4-14</strain>
    </source>
</reference>
<dbReference type="SUPFAM" id="SSF54001">
    <property type="entry name" value="Cysteine proteinases"/>
    <property type="match status" value="1"/>
</dbReference>
<gene>
    <name evidence="1" type="ORF">M0M57_08370</name>
</gene>
<proteinExistence type="predicted"/>
<accession>A0ABY4KA27</accession>
<dbReference type="RefSeq" id="WP_248432486.1">
    <property type="nucleotide sequence ID" value="NZ_CP096205.1"/>
</dbReference>
<protein>
    <recommendedName>
        <fullName evidence="3">Permuted papain-like amidase YaeF/Yiix C92 family enzyme</fullName>
    </recommendedName>
</protein>
<dbReference type="EMBL" id="CP096205">
    <property type="protein sequence ID" value="UPQ77646.1"/>
    <property type="molecule type" value="Genomic_DNA"/>
</dbReference>
<evidence type="ECO:0000313" key="2">
    <source>
        <dbReference type="Proteomes" id="UP000830583"/>
    </source>
</evidence>
<dbReference type="Gene3D" id="3.90.1720.10">
    <property type="entry name" value="endopeptidase domain like (from Nostoc punctiforme)"/>
    <property type="match status" value="1"/>
</dbReference>
<organism evidence="1 2">
    <name type="scientific">Flavobacterium azooxidireducens</name>
    <dbReference type="NCBI Taxonomy" id="1871076"/>
    <lineage>
        <taxon>Bacteria</taxon>
        <taxon>Pseudomonadati</taxon>
        <taxon>Bacteroidota</taxon>
        <taxon>Flavobacteriia</taxon>
        <taxon>Flavobacteriales</taxon>
        <taxon>Flavobacteriaceae</taxon>
        <taxon>Flavobacterium</taxon>
    </lineage>
</organism>
<dbReference type="InterPro" id="IPR024453">
    <property type="entry name" value="Peptidase_C92"/>
</dbReference>
<keyword evidence="2" id="KW-1185">Reference proteome</keyword>
<evidence type="ECO:0000313" key="1">
    <source>
        <dbReference type="EMBL" id="UPQ77646.1"/>
    </source>
</evidence>
<dbReference type="InterPro" id="IPR038765">
    <property type="entry name" value="Papain-like_cys_pep_sf"/>
</dbReference>
<dbReference type="Pfam" id="PF05708">
    <property type="entry name" value="Peptidase_C92"/>
    <property type="match status" value="1"/>
</dbReference>